<name>A0A411HKB2_9GAMM</name>
<keyword evidence="1" id="KW-0812">Transmembrane</keyword>
<protein>
    <recommendedName>
        <fullName evidence="5">IPTL-CTERM sorting domain-containing protein</fullName>
    </recommendedName>
</protein>
<keyword evidence="2" id="KW-0732">Signal</keyword>
<keyword evidence="4" id="KW-1185">Reference proteome</keyword>
<keyword evidence="1" id="KW-1133">Transmembrane helix</keyword>
<evidence type="ECO:0000313" key="4">
    <source>
        <dbReference type="Proteomes" id="UP000291562"/>
    </source>
</evidence>
<dbReference type="KEGG" id="xbc:ELE36_11725"/>
<evidence type="ECO:0000256" key="1">
    <source>
        <dbReference type="SAM" id="Phobius"/>
    </source>
</evidence>
<gene>
    <name evidence="3" type="ORF">ELE36_11725</name>
</gene>
<dbReference type="Proteomes" id="UP000291562">
    <property type="component" value="Chromosome"/>
</dbReference>
<reference evidence="3 4" key="1">
    <citation type="submission" date="2019-01" db="EMBL/GenBank/DDBJ databases">
        <title>Pseudolysobacter antarctica gen. nov., sp. nov., isolated from Fildes Peninsula, Antarctica.</title>
        <authorList>
            <person name="Wei Z."/>
            <person name="Peng F."/>
        </authorList>
    </citation>
    <scope>NUCLEOTIDE SEQUENCE [LARGE SCALE GENOMIC DNA]</scope>
    <source>
        <strain evidence="3 4">AQ6-296</strain>
    </source>
</reference>
<evidence type="ECO:0000256" key="2">
    <source>
        <dbReference type="SAM" id="SignalP"/>
    </source>
</evidence>
<accession>A0A411HKB2</accession>
<feature type="chain" id="PRO_5019495669" description="IPTL-CTERM sorting domain-containing protein" evidence="2">
    <location>
        <begin position="20"/>
        <end position="397"/>
    </location>
</feature>
<feature type="signal peptide" evidence="2">
    <location>
        <begin position="1"/>
        <end position="19"/>
    </location>
</feature>
<organism evidence="3 4">
    <name type="scientific">Pseudolysobacter antarcticus</name>
    <dbReference type="NCBI Taxonomy" id="2511995"/>
    <lineage>
        <taxon>Bacteria</taxon>
        <taxon>Pseudomonadati</taxon>
        <taxon>Pseudomonadota</taxon>
        <taxon>Gammaproteobacteria</taxon>
        <taxon>Lysobacterales</taxon>
        <taxon>Rhodanobacteraceae</taxon>
        <taxon>Pseudolysobacter</taxon>
    </lineage>
</organism>
<keyword evidence="1" id="KW-0472">Membrane</keyword>
<dbReference type="AlphaFoldDB" id="A0A411HKB2"/>
<evidence type="ECO:0000313" key="3">
    <source>
        <dbReference type="EMBL" id="QBB70962.1"/>
    </source>
</evidence>
<dbReference type="RefSeq" id="WP_129833502.1">
    <property type="nucleotide sequence ID" value="NZ_CP035704.1"/>
</dbReference>
<feature type="transmembrane region" description="Helical" evidence="1">
    <location>
        <begin position="373"/>
        <end position="393"/>
    </location>
</feature>
<evidence type="ECO:0008006" key="5">
    <source>
        <dbReference type="Google" id="ProtNLM"/>
    </source>
</evidence>
<dbReference type="OrthoDB" id="5496666at2"/>
<proteinExistence type="predicted"/>
<dbReference type="EMBL" id="CP035704">
    <property type="protein sequence ID" value="QBB70962.1"/>
    <property type="molecule type" value="Genomic_DNA"/>
</dbReference>
<sequence>MKRIISLCALLVLAQIAYADVYVLESDGLAAKHQTQAVPGQHVAGTPINAHTAKPGEKLHGIPLGGVHPTATGSQALIDASGLKYFINTNITFSTTSSASGAMSEASYTHAVAATTMNGGTTNSTLNDAFDGYNTLCVSLNGTLANCATGNANFTIYNQNGASTSECNGRQIVFPTQVVGAPPPPVGAVNAGIAGVLNVSRKVYVPTDDTFARWLEVVTNTSAAPLTFSVLSSNNLGSDNNTKITATSTGTIPPTIADKWVATFQNYSGTTSSDPREGHVLQGAGAATPLSAISFADSDDNPWWGFTVTLNPGQTKIIMHFVTGQPGKVAAATQAARLATLPPTSLECLSTTERAEITNFAAAVPPPAAVPSMSPLGLALLALAGCGVALFALRRRA</sequence>